<dbReference type="RefSeq" id="WP_076622763.1">
    <property type="nucleotide sequence ID" value="NZ_BMEW01000011.1"/>
</dbReference>
<evidence type="ECO:0000259" key="3">
    <source>
        <dbReference type="PROSITE" id="PS50977"/>
    </source>
</evidence>
<dbReference type="Proteomes" id="UP000186559">
    <property type="component" value="Chromosome"/>
</dbReference>
<dbReference type="SUPFAM" id="SSF46689">
    <property type="entry name" value="Homeodomain-like"/>
    <property type="match status" value="1"/>
</dbReference>
<accession>A0A1U7D2T3</accession>
<dbReference type="PANTHER" id="PTHR30328">
    <property type="entry name" value="TRANSCRIPTIONAL REPRESSOR"/>
    <property type="match status" value="1"/>
</dbReference>
<dbReference type="PROSITE" id="PS50977">
    <property type="entry name" value="HTH_TETR_2"/>
    <property type="match status" value="1"/>
</dbReference>
<dbReference type="SUPFAM" id="SSF48498">
    <property type="entry name" value="Tetracyclin repressor-like, C-terminal domain"/>
    <property type="match status" value="1"/>
</dbReference>
<dbReference type="AlphaFoldDB" id="A0A1U7D2T3"/>
<feature type="domain" description="HTH tetR-type" evidence="3">
    <location>
        <begin position="18"/>
        <end position="78"/>
    </location>
</feature>
<dbReference type="Pfam" id="PF17938">
    <property type="entry name" value="TetR_C_29"/>
    <property type="match status" value="1"/>
</dbReference>
<dbReference type="PRINTS" id="PR00455">
    <property type="entry name" value="HTHTETR"/>
</dbReference>
<dbReference type="OrthoDB" id="9814200at2"/>
<reference evidence="4 5" key="1">
    <citation type="submission" date="2016-03" db="EMBL/GenBank/DDBJ databases">
        <title>Deep-sea bacteria in the southern Pacific.</title>
        <authorList>
            <person name="Tang K."/>
        </authorList>
    </citation>
    <scope>NUCLEOTIDE SEQUENCE [LARGE SCALE GENOMIC DNA]</scope>
    <source>
        <strain evidence="4 5">JLT2016</strain>
    </source>
</reference>
<evidence type="ECO:0000313" key="4">
    <source>
        <dbReference type="EMBL" id="APX22386.1"/>
    </source>
</evidence>
<dbReference type="KEGG" id="tpro:Ga0080559_TMP1590"/>
<dbReference type="Gene3D" id="1.10.357.10">
    <property type="entry name" value="Tetracycline Repressor, domain 2"/>
    <property type="match status" value="1"/>
</dbReference>
<dbReference type="Pfam" id="PF00440">
    <property type="entry name" value="TetR_N"/>
    <property type="match status" value="1"/>
</dbReference>
<gene>
    <name evidence="4" type="ORF">Ga0080559_TMP1590</name>
</gene>
<dbReference type="InterPro" id="IPR041474">
    <property type="entry name" value="NicS_C"/>
</dbReference>
<evidence type="ECO:0000313" key="5">
    <source>
        <dbReference type="Proteomes" id="UP000186559"/>
    </source>
</evidence>
<dbReference type="InterPro" id="IPR050109">
    <property type="entry name" value="HTH-type_TetR-like_transc_reg"/>
</dbReference>
<feature type="DNA-binding region" description="H-T-H motif" evidence="2">
    <location>
        <begin position="41"/>
        <end position="60"/>
    </location>
</feature>
<proteinExistence type="predicted"/>
<dbReference type="InterPro" id="IPR036271">
    <property type="entry name" value="Tet_transcr_reg_TetR-rel_C_sf"/>
</dbReference>
<evidence type="ECO:0000256" key="1">
    <source>
        <dbReference type="ARBA" id="ARBA00023125"/>
    </source>
</evidence>
<dbReference type="STRING" id="1229727.Ga0080559_TMP1590"/>
<dbReference type="GO" id="GO:0003677">
    <property type="term" value="F:DNA binding"/>
    <property type="evidence" value="ECO:0007669"/>
    <property type="project" value="UniProtKB-UniRule"/>
</dbReference>
<dbReference type="EMBL" id="CP014796">
    <property type="protein sequence ID" value="APX22386.1"/>
    <property type="molecule type" value="Genomic_DNA"/>
</dbReference>
<organism evidence="4 5">
    <name type="scientific">Salipiger profundus</name>
    <dbReference type="NCBI Taxonomy" id="1229727"/>
    <lineage>
        <taxon>Bacteria</taxon>
        <taxon>Pseudomonadati</taxon>
        <taxon>Pseudomonadota</taxon>
        <taxon>Alphaproteobacteria</taxon>
        <taxon>Rhodobacterales</taxon>
        <taxon>Roseobacteraceae</taxon>
        <taxon>Salipiger</taxon>
    </lineage>
</organism>
<keyword evidence="1 2" id="KW-0238">DNA-binding</keyword>
<sequence length="220" mass="24783">MSNTKPAGPKTRKTRNSELSKAEILHAAQVEFSSCGFDGARVSRIAQAAGVNINLVYHYFGNKEALFIAVMEAAYITIRTHHKYLELLRLDPVDAMTELVRATFDLFADNPHIIGLLSSENMHGAKHIRQSDQIRNLYNPLLETIRETLDRGESKGLFRSGIDAVELFISINAECYFYLSNQHTLGFILHRDLTSAESRARRKDHVVDVILSFLRAHGNS</sequence>
<keyword evidence="5" id="KW-1185">Reference proteome</keyword>
<name>A0A1U7D2T3_9RHOB</name>
<dbReference type="InterPro" id="IPR009057">
    <property type="entry name" value="Homeodomain-like_sf"/>
</dbReference>
<evidence type="ECO:0000256" key="2">
    <source>
        <dbReference type="PROSITE-ProRule" id="PRU00335"/>
    </source>
</evidence>
<protein>
    <submittedName>
        <fullName evidence="4">Transcriptional regulator, TetR family</fullName>
    </submittedName>
</protein>
<dbReference type="InterPro" id="IPR001647">
    <property type="entry name" value="HTH_TetR"/>
</dbReference>
<dbReference type="PANTHER" id="PTHR30328:SF54">
    <property type="entry name" value="HTH-TYPE TRANSCRIPTIONAL REPRESSOR SCO4008"/>
    <property type="match status" value="1"/>
</dbReference>